<accession>A0A117ITK6</accession>
<proteinExistence type="predicted"/>
<comment type="caution">
    <text evidence="5">The sequence shown here is derived from an EMBL/GenBank/DDBJ whole genome shotgun (WGS) entry which is preliminary data.</text>
</comment>
<protein>
    <submittedName>
        <fullName evidence="5">Protoporphyrinogen oxidase</fullName>
    </submittedName>
</protein>
<name>A0A117ITK6_9EURY</name>
<dbReference type="STRING" id="227598.APY94_03530"/>
<dbReference type="PANTHER" id="PTHR45875">
    <property type="entry name" value="METHYLTRANSFERASE N6AMT1"/>
    <property type="match status" value="1"/>
</dbReference>
<evidence type="ECO:0000256" key="1">
    <source>
        <dbReference type="ARBA" id="ARBA00022603"/>
    </source>
</evidence>
<dbReference type="NCBIfam" id="NF011529">
    <property type="entry name" value="PRK14968.1-3"/>
    <property type="match status" value="1"/>
</dbReference>
<dbReference type="InterPro" id="IPR007848">
    <property type="entry name" value="Small_mtfrase_dom"/>
</dbReference>
<feature type="domain" description="Methyltransferase small" evidence="4">
    <location>
        <begin position="22"/>
        <end position="163"/>
    </location>
</feature>
<dbReference type="SUPFAM" id="SSF53335">
    <property type="entry name" value="S-adenosyl-L-methionine-dependent methyltransferases"/>
    <property type="match status" value="1"/>
</dbReference>
<evidence type="ECO:0000259" key="4">
    <source>
        <dbReference type="Pfam" id="PF05175"/>
    </source>
</evidence>
<evidence type="ECO:0000256" key="3">
    <source>
        <dbReference type="ARBA" id="ARBA00022691"/>
    </source>
</evidence>
<evidence type="ECO:0000313" key="6">
    <source>
        <dbReference type="Proteomes" id="UP000053462"/>
    </source>
</evidence>
<keyword evidence="6" id="KW-1185">Reference proteome</keyword>
<dbReference type="RefSeq" id="WP_058938324.1">
    <property type="nucleotide sequence ID" value="NZ_LLYW01000011.1"/>
</dbReference>
<dbReference type="GO" id="GO:0008276">
    <property type="term" value="F:protein methyltransferase activity"/>
    <property type="evidence" value="ECO:0007669"/>
    <property type="project" value="TreeGrafter"/>
</dbReference>
<dbReference type="OrthoDB" id="27149at2157"/>
<keyword evidence="2" id="KW-0808">Transferase</keyword>
<dbReference type="GO" id="GO:0008757">
    <property type="term" value="F:S-adenosylmethionine-dependent methyltransferase activity"/>
    <property type="evidence" value="ECO:0007669"/>
    <property type="project" value="TreeGrafter"/>
</dbReference>
<dbReference type="GO" id="GO:0035657">
    <property type="term" value="C:eRF1 methyltransferase complex"/>
    <property type="evidence" value="ECO:0007669"/>
    <property type="project" value="TreeGrafter"/>
</dbReference>
<dbReference type="NCBIfam" id="TIGR00537">
    <property type="entry name" value="hemK_rel_arch"/>
    <property type="match status" value="1"/>
</dbReference>
<gene>
    <name evidence="5" type="ORF">APY94_03530</name>
</gene>
<dbReference type="EMBL" id="LLYW01000011">
    <property type="protein sequence ID" value="KUH34056.1"/>
    <property type="molecule type" value="Genomic_DNA"/>
</dbReference>
<dbReference type="Gene3D" id="3.40.50.150">
    <property type="entry name" value="Vaccinia Virus protein VP39"/>
    <property type="match status" value="1"/>
</dbReference>
<dbReference type="PANTHER" id="PTHR45875:SF1">
    <property type="entry name" value="METHYLTRANSFERASE N6AMT1"/>
    <property type="match status" value="1"/>
</dbReference>
<dbReference type="Proteomes" id="UP000053462">
    <property type="component" value="Unassembled WGS sequence"/>
</dbReference>
<dbReference type="CDD" id="cd02440">
    <property type="entry name" value="AdoMet_MTases"/>
    <property type="match status" value="1"/>
</dbReference>
<dbReference type="AlphaFoldDB" id="A0A117ITK6"/>
<dbReference type="InterPro" id="IPR029063">
    <property type="entry name" value="SAM-dependent_MTases_sf"/>
</dbReference>
<dbReference type="Pfam" id="PF05175">
    <property type="entry name" value="MTS"/>
    <property type="match status" value="1"/>
</dbReference>
<sequence>MPTYYGIELKLHPQVYEPAEDTFLLAENLAVREGDLALDVGTGTGLIALLMARKARSVLGVDINPLAVELAGENARINGIKNVEFRVSDLFERVEGKFDIITFNAPYLPGEPEEPIDLALVGGEGGREVLDRFIREVRDYLKPGGTVQIVQSSITGVEETLRRLEEVGLMGKIAARVHVFFEDIVLINATTQGGDV</sequence>
<organism evidence="5 6">
    <name type="scientific">Thermococcus celericrescens</name>
    <dbReference type="NCBI Taxonomy" id="227598"/>
    <lineage>
        <taxon>Archaea</taxon>
        <taxon>Methanobacteriati</taxon>
        <taxon>Methanobacteriota</taxon>
        <taxon>Thermococci</taxon>
        <taxon>Thermococcales</taxon>
        <taxon>Thermococcaceae</taxon>
        <taxon>Thermococcus</taxon>
    </lineage>
</organism>
<reference evidence="5 6" key="1">
    <citation type="submission" date="2015-10" db="EMBL/GenBank/DDBJ databases">
        <title>Draft genome sequence of Thermococcus celericrescens strain DSM 17994.</title>
        <authorList>
            <person name="Hong S.-J."/>
            <person name="Park C.-E."/>
            <person name="Shin J.-H."/>
        </authorList>
    </citation>
    <scope>NUCLEOTIDE SEQUENCE [LARGE SCALE GENOMIC DNA]</scope>
    <source>
        <strain evidence="5 6">DSM 17994</strain>
    </source>
</reference>
<dbReference type="InterPro" id="IPR052190">
    <property type="entry name" value="Euk-Arch_PrmC-MTase"/>
</dbReference>
<keyword evidence="1" id="KW-0489">Methyltransferase</keyword>
<keyword evidence="3" id="KW-0949">S-adenosyl-L-methionine</keyword>
<dbReference type="InterPro" id="IPR004557">
    <property type="entry name" value="PrmC-related"/>
</dbReference>
<evidence type="ECO:0000313" key="5">
    <source>
        <dbReference type="EMBL" id="KUH34056.1"/>
    </source>
</evidence>
<dbReference type="GO" id="GO:0032259">
    <property type="term" value="P:methylation"/>
    <property type="evidence" value="ECO:0007669"/>
    <property type="project" value="UniProtKB-KW"/>
</dbReference>
<evidence type="ECO:0000256" key="2">
    <source>
        <dbReference type="ARBA" id="ARBA00022679"/>
    </source>
</evidence>